<dbReference type="Proteomes" id="UP001432027">
    <property type="component" value="Unassembled WGS sequence"/>
</dbReference>
<dbReference type="GO" id="GO:0031461">
    <property type="term" value="C:cullin-RING ubiquitin ligase complex"/>
    <property type="evidence" value="ECO:0007669"/>
    <property type="project" value="TreeGrafter"/>
</dbReference>
<reference evidence="1" key="1">
    <citation type="submission" date="2023-10" db="EMBL/GenBank/DDBJ databases">
        <title>Genome assembly of Pristionchus species.</title>
        <authorList>
            <person name="Yoshida K."/>
            <person name="Sommer R.J."/>
        </authorList>
    </citation>
    <scope>NUCLEOTIDE SEQUENCE</scope>
    <source>
        <strain evidence="1">RS0144</strain>
    </source>
</reference>
<dbReference type="InterPro" id="IPR019138">
    <property type="entry name" value="De-etiolated_protein_1_Det1"/>
</dbReference>
<proteinExistence type="predicted"/>
<evidence type="ECO:0000313" key="1">
    <source>
        <dbReference type="EMBL" id="GMT00643.1"/>
    </source>
</evidence>
<sequence length="199" mass="22845">MGIAGLYQIFIENTLFTSDSTHVIVCTNSSVMDGTSPLEDLYVNNESPATTAAPLERYRIHAISLNTGEVTGVISHDMDRIQTFPTIQGRILCLLSLHRQCILLYSISDDGQFIPLKSMGHSLLDDDPLYLPREYSSRLSFFLSAFKQSLFTFLYKRAKTSGDKRDIYKFLNDEATYRQFKMVRCQLVDMRYVLVRMQR</sequence>
<name>A0AAV5U2C1_9BILA</name>
<dbReference type="Pfam" id="PF09737">
    <property type="entry name" value="Det1"/>
    <property type="match status" value="1"/>
</dbReference>
<feature type="non-terminal residue" evidence="1">
    <location>
        <position position="199"/>
    </location>
</feature>
<dbReference type="GO" id="GO:0005634">
    <property type="term" value="C:nucleus"/>
    <property type="evidence" value="ECO:0007669"/>
    <property type="project" value="TreeGrafter"/>
</dbReference>
<comment type="caution">
    <text evidence="1">The sequence shown here is derived from an EMBL/GenBank/DDBJ whole genome shotgun (WGS) entry which is preliminary data.</text>
</comment>
<dbReference type="GO" id="GO:1990756">
    <property type="term" value="F:ubiquitin-like ligase-substrate adaptor activity"/>
    <property type="evidence" value="ECO:0007669"/>
    <property type="project" value="TreeGrafter"/>
</dbReference>
<evidence type="ECO:0008006" key="3">
    <source>
        <dbReference type="Google" id="ProtNLM"/>
    </source>
</evidence>
<gene>
    <name evidence="1" type="ORF">PENTCL1PPCAC_22817</name>
</gene>
<dbReference type="GO" id="GO:0032436">
    <property type="term" value="P:positive regulation of proteasomal ubiquitin-dependent protein catabolic process"/>
    <property type="evidence" value="ECO:0007669"/>
    <property type="project" value="TreeGrafter"/>
</dbReference>
<dbReference type="PANTHER" id="PTHR13374:SF3">
    <property type="entry name" value="DET1 HOMOLOG"/>
    <property type="match status" value="1"/>
</dbReference>
<dbReference type="AlphaFoldDB" id="A0AAV5U2C1"/>
<protein>
    <recommendedName>
        <fullName evidence="3">CNH domain-containing protein</fullName>
    </recommendedName>
</protein>
<dbReference type="GO" id="GO:0016567">
    <property type="term" value="P:protein ubiquitination"/>
    <property type="evidence" value="ECO:0007669"/>
    <property type="project" value="TreeGrafter"/>
</dbReference>
<accession>A0AAV5U2C1</accession>
<organism evidence="1 2">
    <name type="scientific">Pristionchus entomophagus</name>
    <dbReference type="NCBI Taxonomy" id="358040"/>
    <lineage>
        <taxon>Eukaryota</taxon>
        <taxon>Metazoa</taxon>
        <taxon>Ecdysozoa</taxon>
        <taxon>Nematoda</taxon>
        <taxon>Chromadorea</taxon>
        <taxon>Rhabditida</taxon>
        <taxon>Rhabditina</taxon>
        <taxon>Diplogasteromorpha</taxon>
        <taxon>Diplogasteroidea</taxon>
        <taxon>Neodiplogasteridae</taxon>
        <taxon>Pristionchus</taxon>
    </lineage>
</organism>
<dbReference type="EMBL" id="BTSX01000005">
    <property type="protein sequence ID" value="GMT00643.1"/>
    <property type="molecule type" value="Genomic_DNA"/>
</dbReference>
<evidence type="ECO:0000313" key="2">
    <source>
        <dbReference type="Proteomes" id="UP001432027"/>
    </source>
</evidence>
<keyword evidence="2" id="KW-1185">Reference proteome</keyword>
<dbReference type="PANTHER" id="PTHR13374">
    <property type="entry name" value="DET1 HOMOLOG DE-ETIOLATED-1 HOMOLOG"/>
    <property type="match status" value="1"/>
</dbReference>
<dbReference type="GO" id="GO:0031625">
    <property type="term" value="F:ubiquitin protein ligase binding"/>
    <property type="evidence" value="ECO:0007669"/>
    <property type="project" value="TreeGrafter"/>
</dbReference>